<protein>
    <recommendedName>
        <fullName evidence="1">WD repeat-containing protein on Y chromosome</fullName>
    </recommendedName>
</protein>
<evidence type="ECO:0000259" key="8">
    <source>
        <dbReference type="PROSITE" id="PS50222"/>
    </source>
</evidence>
<reference evidence="9" key="2">
    <citation type="submission" date="2025-09" db="UniProtKB">
        <authorList>
            <consortium name="Ensembl"/>
        </authorList>
    </citation>
    <scope>IDENTIFICATION</scope>
</reference>
<dbReference type="InterPro" id="IPR019775">
    <property type="entry name" value="WD40_repeat_CS"/>
</dbReference>
<dbReference type="SUPFAM" id="SSF50978">
    <property type="entry name" value="WD40 repeat-like"/>
    <property type="match status" value="2"/>
</dbReference>
<dbReference type="SUPFAM" id="SSF47473">
    <property type="entry name" value="EF-hand"/>
    <property type="match status" value="1"/>
</dbReference>
<evidence type="ECO:0000256" key="5">
    <source>
        <dbReference type="ARBA" id="ARBA00022837"/>
    </source>
</evidence>
<proteinExistence type="predicted"/>
<dbReference type="AlphaFoldDB" id="A0A8C3IUJ2"/>
<dbReference type="Pfam" id="PF00400">
    <property type="entry name" value="WD40"/>
    <property type="match status" value="4"/>
</dbReference>
<dbReference type="InterPro" id="IPR015943">
    <property type="entry name" value="WD40/YVTN_repeat-like_dom_sf"/>
</dbReference>
<feature type="repeat" description="WD" evidence="6">
    <location>
        <begin position="908"/>
        <end position="939"/>
    </location>
</feature>
<evidence type="ECO:0000256" key="6">
    <source>
        <dbReference type="PROSITE-ProRule" id="PRU00221"/>
    </source>
</evidence>
<accession>A0A8C3IUJ2</accession>
<dbReference type="InterPro" id="IPR001680">
    <property type="entry name" value="WD40_rpt"/>
</dbReference>
<keyword evidence="5" id="KW-0106">Calcium</keyword>
<evidence type="ECO:0000313" key="10">
    <source>
        <dbReference type="Proteomes" id="UP000694380"/>
    </source>
</evidence>
<keyword evidence="2 6" id="KW-0853">WD repeat</keyword>
<dbReference type="PROSITE" id="PS50082">
    <property type="entry name" value="WD_REPEATS_2"/>
    <property type="match status" value="6"/>
</dbReference>
<name>A0A8C3IUJ2_CHRPI</name>
<dbReference type="InterPro" id="IPR002048">
    <property type="entry name" value="EF_hand_dom"/>
</dbReference>
<dbReference type="Ensembl" id="ENSCPBT00000046749.1">
    <property type="protein sequence ID" value="ENSCPBP00000039893.1"/>
    <property type="gene ID" value="ENSCPBG00000027455.1"/>
</dbReference>
<feature type="repeat" description="WD" evidence="6">
    <location>
        <begin position="427"/>
        <end position="460"/>
    </location>
</feature>
<dbReference type="InterPro" id="IPR018247">
    <property type="entry name" value="EF_Hand_1_Ca_BS"/>
</dbReference>
<evidence type="ECO:0000313" key="9">
    <source>
        <dbReference type="Ensembl" id="ENSCPBP00000039893.1"/>
    </source>
</evidence>
<dbReference type="InterPro" id="IPR011992">
    <property type="entry name" value="EF-hand-dom_pair"/>
</dbReference>
<dbReference type="InterPro" id="IPR036322">
    <property type="entry name" value="WD40_repeat_dom_sf"/>
</dbReference>
<keyword evidence="10" id="KW-1185">Reference proteome</keyword>
<feature type="repeat" description="WD" evidence="6">
    <location>
        <begin position="649"/>
        <end position="689"/>
    </location>
</feature>
<evidence type="ECO:0000256" key="1">
    <source>
        <dbReference type="ARBA" id="ARBA00014901"/>
    </source>
</evidence>
<feature type="repeat" description="WD" evidence="6">
    <location>
        <begin position="517"/>
        <end position="558"/>
    </location>
</feature>
<keyword evidence="4" id="KW-0677">Repeat</keyword>
<dbReference type="InterPro" id="IPR051242">
    <property type="entry name" value="WD-EF-hand_domain"/>
</dbReference>
<feature type="domain" description="EF-hand" evidence="8">
    <location>
        <begin position="91"/>
        <end position="126"/>
    </location>
</feature>
<evidence type="ECO:0000256" key="7">
    <source>
        <dbReference type="SAM" id="MobiDB-lite"/>
    </source>
</evidence>
<keyword evidence="3" id="KW-0479">Metal-binding</keyword>
<dbReference type="GeneTree" id="ENSGT00940000163617"/>
<dbReference type="Gene3D" id="2.130.10.10">
    <property type="entry name" value="YVTN repeat-like/Quinoprotein amine dehydrogenase"/>
    <property type="match status" value="3"/>
</dbReference>
<feature type="region of interest" description="Disordered" evidence="7">
    <location>
        <begin position="771"/>
        <end position="824"/>
    </location>
</feature>
<evidence type="ECO:0000256" key="3">
    <source>
        <dbReference type="ARBA" id="ARBA00022723"/>
    </source>
</evidence>
<feature type="compositionally biased region" description="Basic and acidic residues" evidence="7">
    <location>
        <begin position="775"/>
        <end position="786"/>
    </location>
</feature>
<dbReference type="Pfam" id="PF13499">
    <property type="entry name" value="EF-hand_7"/>
    <property type="match status" value="1"/>
</dbReference>
<feature type="repeat" description="WD" evidence="6">
    <location>
        <begin position="562"/>
        <end position="603"/>
    </location>
</feature>
<sequence>MCYNLLQLCKCEQVRYPIACVFLYAQIIEKSAPIVFFGRLLFMLNCHFDVLCAFNRHNYLEKFRAEYTVLILPGLDLKEFRKAMKKIMDNITEEDIDIIFMKIDTDCDGSVGWEEYLNYILREYRGKDDMLKSKSPLLFQTPMKIIPMSQGQEIIKVQFFPSQGRARDRDEKAKKSSGWNLSGRFLTVSRDGILLYWSDTFKLLRTVQLDQSGRRPSQQMWVTDMVCLSNINLLAIASTDQIIEFFDISGNKCDRLFSLIELDSCVTALDYWTDGYKGVFCVGDVKGNILIFTSLDVLANGIFNVRHYITKPGVLARIPVHLLLKGKASLYRNFRVPALHGDWCHQIKFIPQLNLVASCSAADKRAMVFTSLPLHIMGKPQSSTIALKKGILCFDYSPEMNVLVTGGLDPLVRIWNPFVTNSPITLMKGHVTAVTHIIVNGKRNTILSISKDKNIRVWDLLDHFCLQSIPGRSISLGNCPIVDAYYSALNNMLICTTFSIGIFYGEVEFMETINSEVTSHDQPLCTALYNRNFKQVVSGCHRGMVRVWDIMTGQKMMQFMTSEGKHTEITAMAFDGPERRLITALKDGTIKFWNFNNGACLLEMPHLDKTEITGILYINLKIYVTGWSKRVTWYLDVKEDEVIEYKHWKSYHSEDIFSIAKYNSQLLATASCDGDVVIWSTDSGQALCRFNASQSPLTLMPNRVFTERKEDPSRGNIPKKPSVSVKLSCYAESGKKRWADSRTSLAARLSTTESPSVSSFGPCRNLAPAQSVIRQSREKQLDEAKRQQAAQPPGGENTDLESDSPKDQDAAETSNQEPPYPNWQEELKGLPAAVEKIWDIENYCKSKEVKKVSRAGKTETSRRNENMFRHLIPKYCRVPARENPSMETNEVLDGWSITLIPPDLLNSWRGHLKNVSHIVYVEKLRLIVTSSYDCNVKLWMLSGRHIGTFGQSLWNVGLQYLRPAEVPSEIRRVGSTQTLKVLNEGKFPHWEGTRSIMHTLSQQRRQQSMMTNLLHGKSSLISDVNLNFQKMIQKEKRLTRYMDEQIEAEWHQWEEKGKLKSEILGSFYKQKVRRHLSEFLPDVKACVTHKEQARVYHCIQYADLQDVTPPPVPEMLVEMQQFQVNFRRKSRSGKSLSAAISHKLNLKTCQQSKPSSRTKD</sequence>
<dbReference type="PROSITE" id="PS00678">
    <property type="entry name" value="WD_REPEATS_1"/>
    <property type="match status" value="2"/>
</dbReference>
<dbReference type="PROSITE" id="PS50294">
    <property type="entry name" value="WD_REPEATS_REGION"/>
    <property type="match status" value="1"/>
</dbReference>
<feature type="repeat" description="WD" evidence="6">
    <location>
        <begin position="391"/>
        <end position="416"/>
    </location>
</feature>
<reference evidence="9" key="1">
    <citation type="submission" date="2025-08" db="UniProtKB">
        <authorList>
            <consortium name="Ensembl"/>
        </authorList>
    </citation>
    <scope>IDENTIFICATION</scope>
</reference>
<dbReference type="PROSITE" id="PS00018">
    <property type="entry name" value="EF_HAND_1"/>
    <property type="match status" value="1"/>
</dbReference>
<evidence type="ECO:0000256" key="2">
    <source>
        <dbReference type="ARBA" id="ARBA00022574"/>
    </source>
</evidence>
<dbReference type="GO" id="GO:0005509">
    <property type="term" value="F:calcium ion binding"/>
    <property type="evidence" value="ECO:0007669"/>
    <property type="project" value="InterPro"/>
</dbReference>
<dbReference type="PROSITE" id="PS50222">
    <property type="entry name" value="EF_HAND_2"/>
    <property type="match status" value="1"/>
</dbReference>
<evidence type="ECO:0000256" key="4">
    <source>
        <dbReference type="ARBA" id="ARBA00022737"/>
    </source>
</evidence>
<dbReference type="CDD" id="cd00051">
    <property type="entry name" value="EFh"/>
    <property type="match status" value="1"/>
</dbReference>
<dbReference type="PANTHER" id="PTHR44324:SF6">
    <property type="entry name" value="EF-HAND CALCIUM BINDING DOMAIN 8"/>
    <property type="match status" value="1"/>
</dbReference>
<gene>
    <name evidence="9" type="primary">EFCAB8</name>
</gene>
<dbReference type="SMART" id="SM00320">
    <property type="entry name" value="WD40"/>
    <property type="match status" value="10"/>
</dbReference>
<dbReference type="Gene3D" id="1.10.238.10">
    <property type="entry name" value="EF-hand"/>
    <property type="match status" value="1"/>
</dbReference>
<organism evidence="9 10">
    <name type="scientific">Chrysemys picta bellii</name>
    <name type="common">Western painted turtle</name>
    <name type="synonym">Emys bellii</name>
    <dbReference type="NCBI Taxonomy" id="8478"/>
    <lineage>
        <taxon>Eukaryota</taxon>
        <taxon>Metazoa</taxon>
        <taxon>Chordata</taxon>
        <taxon>Craniata</taxon>
        <taxon>Vertebrata</taxon>
        <taxon>Euteleostomi</taxon>
        <taxon>Archelosauria</taxon>
        <taxon>Testudinata</taxon>
        <taxon>Testudines</taxon>
        <taxon>Cryptodira</taxon>
        <taxon>Durocryptodira</taxon>
        <taxon>Testudinoidea</taxon>
        <taxon>Emydidae</taxon>
        <taxon>Chrysemys</taxon>
    </lineage>
</organism>
<dbReference type="Proteomes" id="UP000694380">
    <property type="component" value="Unplaced"/>
</dbReference>
<dbReference type="PANTHER" id="PTHR44324">
    <property type="entry name" value="WD40 REPEAT DOMAIN 95"/>
    <property type="match status" value="1"/>
</dbReference>